<organism evidence="2 3">
    <name type="scientific">Mycena metata</name>
    <dbReference type="NCBI Taxonomy" id="1033252"/>
    <lineage>
        <taxon>Eukaryota</taxon>
        <taxon>Fungi</taxon>
        <taxon>Dikarya</taxon>
        <taxon>Basidiomycota</taxon>
        <taxon>Agaricomycotina</taxon>
        <taxon>Agaricomycetes</taxon>
        <taxon>Agaricomycetidae</taxon>
        <taxon>Agaricales</taxon>
        <taxon>Marasmiineae</taxon>
        <taxon>Mycenaceae</taxon>
        <taxon>Mycena</taxon>
    </lineage>
</organism>
<protein>
    <submittedName>
        <fullName evidence="2">Uncharacterized protein</fullName>
    </submittedName>
</protein>
<dbReference type="Proteomes" id="UP001215598">
    <property type="component" value="Unassembled WGS sequence"/>
</dbReference>
<evidence type="ECO:0000256" key="1">
    <source>
        <dbReference type="SAM" id="MobiDB-lite"/>
    </source>
</evidence>
<evidence type="ECO:0000313" key="2">
    <source>
        <dbReference type="EMBL" id="KAJ7773323.1"/>
    </source>
</evidence>
<feature type="region of interest" description="Disordered" evidence="1">
    <location>
        <begin position="244"/>
        <end position="281"/>
    </location>
</feature>
<reference evidence="2" key="1">
    <citation type="submission" date="2023-03" db="EMBL/GenBank/DDBJ databases">
        <title>Massive genome expansion in bonnet fungi (Mycena s.s.) driven by repeated elements and novel gene families across ecological guilds.</title>
        <authorList>
            <consortium name="Lawrence Berkeley National Laboratory"/>
            <person name="Harder C.B."/>
            <person name="Miyauchi S."/>
            <person name="Viragh M."/>
            <person name="Kuo A."/>
            <person name="Thoen E."/>
            <person name="Andreopoulos B."/>
            <person name="Lu D."/>
            <person name="Skrede I."/>
            <person name="Drula E."/>
            <person name="Henrissat B."/>
            <person name="Morin E."/>
            <person name="Kohler A."/>
            <person name="Barry K."/>
            <person name="LaButti K."/>
            <person name="Morin E."/>
            <person name="Salamov A."/>
            <person name="Lipzen A."/>
            <person name="Mereny Z."/>
            <person name="Hegedus B."/>
            <person name="Baldrian P."/>
            <person name="Stursova M."/>
            <person name="Weitz H."/>
            <person name="Taylor A."/>
            <person name="Grigoriev I.V."/>
            <person name="Nagy L.G."/>
            <person name="Martin F."/>
            <person name="Kauserud H."/>
        </authorList>
    </citation>
    <scope>NUCLEOTIDE SEQUENCE</scope>
    <source>
        <strain evidence="2">CBHHK182m</strain>
    </source>
</reference>
<comment type="caution">
    <text evidence="2">The sequence shown here is derived from an EMBL/GenBank/DDBJ whole genome shotgun (WGS) entry which is preliminary data.</text>
</comment>
<keyword evidence="3" id="KW-1185">Reference proteome</keyword>
<name>A0AAD7JZ07_9AGAR</name>
<proteinExistence type="predicted"/>
<accession>A0AAD7JZ07</accession>
<sequence>MRISFQPNPPVPQQGIKWMADRSLPYGPFQPTIVDDACSFECDSTLWELWVEFHQTIRFNLQVESTPPRIFLQQLYDKIDASRRLLQYEQRLADHLARSDTVSFPPETSYSERWEILFNTVSVAFPTPSMDGEMHQSKLWICIVHELTQYHSSLFLHCPNLCSLLPAILLERIEFALDSLKLTDVLWIGGQRVGKRAKLLVASLPSTVASYLALPSSSSSSDTNDLFDGETNLEGVLLISPRGASGSSACKGAHETRHVSPTVRRTPWQQRQRQPFDSENM</sequence>
<gene>
    <name evidence="2" type="ORF">B0H16DRAFT_145888</name>
</gene>
<dbReference type="AlphaFoldDB" id="A0AAD7JZ07"/>
<evidence type="ECO:0000313" key="3">
    <source>
        <dbReference type="Proteomes" id="UP001215598"/>
    </source>
</evidence>
<feature type="compositionally biased region" description="Low complexity" evidence="1">
    <location>
        <begin position="261"/>
        <end position="275"/>
    </location>
</feature>
<dbReference type="EMBL" id="JARKIB010000013">
    <property type="protein sequence ID" value="KAJ7773323.1"/>
    <property type="molecule type" value="Genomic_DNA"/>
</dbReference>